<organism evidence="2 3">
    <name type="scientific">Hymenobacter guriensis</name>
    <dbReference type="NCBI Taxonomy" id="2793065"/>
    <lineage>
        <taxon>Bacteria</taxon>
        <taxon>Pseudomonadati</taxon>
        <taxon>Bacteroidota</taxon>
        <taxon>Cytophagia</taxon>
        <taxon>Cytophagales</taxon>
        <taxon>Hymenobacteraceae</taxon>
        <taxon>Hymenobacter</taxon>
    </lineage>
</organism>
<dbReference type="RefSeq" id="WP_196956054.1">
    <property type="nucleotide sequence ID" value="NZ_JADWYK010000010.1"/>
</dbReference>
<proteinExistence type="predicted"/>
<sequence length="1268" mass="128177">MKPQSGLSYCLLLALCWLALPAAWAQAPAWNDATIGSSTQNSGTSWTRGIAVDAAGNVFVTGTIGGQVTFGSTVLTSSGSDDIFIAKYVPSTKTWAWAVRGGGTGADMGLGIAVSGSNVYITGLLDNDAANSRNARFDTGAGNATVVQPGASTVDEFDIVVAKYTDNGTSATLGWVQVGGGTGVDIGYDIAASGTSVYVTGVITNSQADINRVRFGGTGSTPGALVQSGANASTSRDIVLAKYTDNGSSADVRWVQVAGGSSSDQGTSIAVAGTGVFVTGYITNSQADANTVRFGSTAAQAGAHATSTRDIVVAKYTDNGATATFDWSQVGGGTGGDEAFGIAVSGANVYITGALTNTRTDASSVLFGGSGLTPGTAAQYGAGTNTALTGSGADIFVAKYTDNGTSATLGWTQVGGGNQYDQGNGIAVSGTDVYVTGGISNTSANASAVLFGGSGTTLATVPRPGASSVYTGDVVVAKYTDNGNSATLDWTQAGGGSRAESGYDLALQGSTLYVGGQTNATVTGFNFGAANTAVLNSTRDVRALISSLDTGTGAWQTVASSAHGGVSTTRAVATDAAGNVFVTGFFSGQVAFGSTVLSADGVGESGTIGNDLFVAKYVPGTKTWAWALSGGGNGDDGGNGIAVSGNSVYVTGAFFNSRNDDNRVRFGGTGATAGTVQVNGLNRNNDAANSDLIVLKFTDNGTSATLDWNQTGGGYGNDQGFAIAAEGSSVYVTGHINNDLNDACNVRFGASGTTPGTVQQKGASTRLYPYTTDMVLAKYTDNGASVTLNWTLVGGGKETDAGYGVAVSGGRVYVTGHITNNLNDLNVVRFGGTGAMAGTWQQNGASTNGAIDNEGTGRDLFVAQYTDNGNSATLGWTQVGGGNLTDMGYGVAVSGTSVYVTGFITNTTTDARSVRFGGSGTTPGTVQQNGASTTNSTDLVVARYTDLGNAATLDWTQVGGGTGADKGYAITTDATGVYVTGSLTNSSTDANLVRFGGSGTDAGTTAQPGASPSAGKDLLVAKYVDDGAAATLEWLQVGGGAGTDEGYGIVVFDEKLYPTGMTVPTATFGSFVFTTPAAGQTDFLGELPTIYIPLPVTLTLFTAALDGQHAVRLTWATALEQNSALFEVERSTDGHSFRRVGSRTAATTSSGPRHYNLLDEQLPAGATFLYYRLKQVDQDGTFTYSPVRSVLLTAKSSLTLFPNPAKGTTTLTGSVPGTTVRVFDTLGRQVLATTADATGAATLTLPPRLAPGVYVVRAGATTRRLVVE</sequence>
<dbReference type="EMBL" id="JADWYK010000010">
    <property type="protein sequence ID" value="MBG8555033.1"/>
    <property type="molecule type" value="Genomic_DNA"/>
</dbReference>
<name>A0ABS0L4J6_9BACT</name>
<dbReference type="Proteomes" id="UP000601099">
    <property type="component" value="Unassembled WGS sequence"/>
</dbReference>
<comment type="caution">
    <text evidence="2">The sequence shown here is derived from an EMBL/GenBank/DDBJ whole genome shotgun (WGS) entry which is preliminary data.</text>
</comment>
<keyword evidence="3" id="KW-1185">Reference proteome</keyword>
<evidence type="ECO:0000313" key="3">
    <source>
        <dbReference type="Proteomes" id="UP000601099"/>
    </source>
</evidence>
<feature type="signal peptide" evidence="1">
    <location>
        <begin position="1"/>
        <end position="25"/>
    </location>
</feature>
<keyword evidence="1" id="KW-0732">Signal</keyword>
<gene>
    <name evidence="2" type="ORF">I5L79_15880</name>
</gene>
<reference evidence="2 3" key="1">
    <citation type="submission" date="2020-11" db="EMBL/GenBank/DDBJ databases">
        <title>Hymenobacter sp.</title>
        <authorList>
            <person name="Kim M.K."/>
        </authorList>
    </citation>
    <scope>NUCLEOTIDE SEQUENCE [LARGE SCALE GENOMIC DNA]</scope>
    <source>
        <strain evidence="2 3">BT594</strain>
    </source>
</reference>
<evidence type="ECO:0000256" key="1">
    <source>
        <dbReference type="SAM" id="SignalP"/>
    </source>
</evidence>
<dbReference type="NCBIfam" id="TIGR04183">
    <property type="entry name" value="Por_Secre_tail"/>
    <property type="match status" value="1"/>
</dbReference>
<evidence type="ECO:0000313" key="2">
    <source>
        <dbReference type="EMBL" id="MBG8555033.1"/>
    </source>
</evidence>
<feature type="chain" id="PRO_5045047598" evidence="1">
    <location>
        <begin position="26"/>
        <end position="1268"/>
    </location>
</feature>
<protein>
    <submittedName>
        <fullName evidence="2">T9SS type A sorting domain-containing protein</fullName>
    </submittedName>
</protein>
<accession>A0ABS0L4J6</accession>
<dbReference type="InterPro" id="IPR026444">
    <property type="entry name" value="Secre_tail"/>
</dbReference>